<accession>A0ABD1LWV1</accession>
<feature type="domain" description="TIR" evidence="5">
    <location>
        <begin position="18"/>
        <end position="170"/>
    </location>
</feature>
<evidence type="ECO:0000313" key="7">
    <source>
        <dbReference type="EMBL" id="KAL2328011.1"/>
    </source>
</evidence>
<dbReference type="InterPro" id="IPR035897">
    <property type="entry name" value="Toll_tir_struct_dom_sf"/>
</dbReference>
<keyword evidence="2" id="KW-0378">Hydrolase</keyword>
<dbReference type="SUPFAM" id="SSF52200">
    <property type="entry name" value="Toll/Interleukin receptor TIR domain"/>
    <property type="match status" value="1"/>
</dbReference>
<evidence type="ECO:0000256" key="1">
    <source>
        <dbReference type="ARBA" id="ARBA00011982"/>
    </source>
</evidence>
<keyword evidence="8" id="KW-1185">Reference proteome</keyword>
<dbReference type="PANTHER" id="PTHR32009">
    <property type="entry name" value="TMV RESISTANCE PROTEIN N-LIKE"/>
    <property type="match status" value="1"/>
</dbReference>
<gene>
    <name evidence="6" type="ORF">Fmac_021432</name>
    <name evidence="7" type="ORF">Fmac_021438</name>
</gene>
<keyword evidence="3" id="KW-0520">NAD</keyword>
<dbReference type="PANTHER" id="PTHR32009:SF39">
    <property type="entry name" value="TIR DOMAIN-CONTAINING PROTEIN"/>
    <property type="match status" value="1"/>
</dbReference>
<dbReference type="SMART" id="SM00255">
    <property type="entry name" value="TIR"/>
    <property type="match status" value="1"/>
</dbReference>
<evidence type="ECO:0000256" key="3">
    <source>
        <dbReference type="ARBA" id="ARBA00023027"/>
    </source>
</evidence>
<comment type="caution">
    <text evidence="6">The sequence shown here is derived from an EMBL/GenBank/DDBJ whole genome shotgun (WGS) entry which is preliminary data.</text>
</comment>
<dbReference type="PROSITE" id="PS50104">
    <property type="entry name" value="TIR"/>
    <property type="match status" value="1"/>
</dbReference>
<evidence type="ECO:0000313" key="6">
    <source>
        <dbReference type="EMBL" id="KAL2328005.1"/>
    </source>
</evidence>
<evidence type="ECO:0000313" key="8">
    <source>
        <dbReference type="Proteomes" id="UP001603857"/>
    </source>
</evidence>
<name>A0ABD1LWV1_9FABA</name>
<dbReference type="InterPro" id="IPR000157">
    <property type="entry name" value="TIR_dom"/>
</dbReference>
<comment type="catalytic activity">
    <reaction evidence="4">
        <text>NAD(+) + H2O = ADP-D-ribose + nicotinamide + H(+)</text>
        <dbReference type="Rhea" id="RHEA:16301"/>
        <dbReference type="ChEBI" id="CHEBI:15377"/>
        <dbReference type="ChEBI" id="CHEBI:15378"/>
        <dbReference type="ChEBI" id="CHEBI:17154"/>
        <dbReference type="ChEBI" id="CHEBI:57540"/>
        <dbReference type="ChEBI" id="CHEBI:57967"/>
        <dbReference type="EC" id="3.2.2.6"/>
    </reaction>
    <physiologicalReaction direction="left-to-right" evidence="4">
        <dbReference type="Rhea" id="RHEA:16302"/>
    </physiologicalReaction>
</comment>
<reference evidence="6 8" key="1">
    <citation type="submission" date="2024-08" db="EMBL/GenBank/DDBJ databases">
        <title>Insights into the chromosomal genome structure of Flemingia macrophylla.</title>
        <authorList>
            <person name="Ding Y."/>
            <person name="Zhao Y."/>
            <person name="Bi W."/>
            <person name="Wu M."/>
            <person name="Zhao G."/>
            <person name="Gong Y."/>
            <person name="Li W."/>
            <person name="Zhang P."/>
        </authorList>
    </citation>
    <scope>NUCLEOTIDE SEQUENCE [LARGE SCALE GENOMIC DNA]</scope>
    <source>
        <strain evidence="6">DYQJB</strain>
        <tissue evidence="6">Leaf</tissue>
    </source>
</reference>
<dbReference type="EMBL" id="JBGMDY010000007">
    <property type="protein sequence ID" value="KAL2328011.1"/>
    <property type="molecule type" value="Genomic_DNA"/>
</dbReference>
<dbReference type="Gene3D" id="3.40.50.10140">
    <property type="entry name" value="Toll/interleukin-1 receptor homology (TIR) domain"/>
    <property type="match status" value="1"/>
</dbReference>
<dbReference type="GO" id="GO:0061809">
    <property type="term" value="F:NAD+ nucleosidase activity, cyclic ADP-ribose generating"/>
    <property type="evidence" value="ECO:0007669"/>
    <property type="project" value="UniProtKB-EC"/>
</dbReference>
<organism evidence="6 8">
    <name type="scientific">Flemingia macrophylla</name>
    <dbReference type="NCBI Taxonomy" id="520843"/>
    <lineage>
        <taxon>Eukaryota</taxon>
        <taxon>Viridiplantae</taxon>
        <taxon>Streptophyta</taxon>
        <taxon>Embryophyta</taxon>
        <taxon>Tracheophyta</taxon>
        <taxon>Spermatophyta</taxon>
        <taxon>Magnoliopsida</taxon>
        <taxon>eudicotyledons</taxon>
        <taxon>Gunneridae</taxon>
        <taxon>Pentapetalae</taxon>
        <taxon>rosids</taxon>
        <taxon>fabids</taxon>
        <taxon>Fabales</taxon>
        <taxon>Fabaceae</taxon>
        <taxon>Papilionoideae</taxon>
        <taxon>50 kb inversion clade</taxon>
        <taxon>NPAAA clade</taxon>
        <taxon>indigoferoid/millettioid clade</taxon>
        <taxon>Phaseoleae</taxon>
        <taxon>Flemingia</taxon>
    </lineage>
</organism>
<dbReference type="EC" id="3.2.2.6" evidence="1"/>
<evidence type="ECO:0000256" key="2">
    <source>
        <dbReference type="ARBA" id="ARBA00022801"/>
    </source>
</evidence>
<proteinExistence type="predicted"/>
<dbReference type="AlphaFoldDB" id="A0ABD1LWV1"/>
<sequence>MAFNSSIQCNSSSHEMIKNYEVFVSFRGKDTRNNFADHLFGALHRKGILAFNDETKLQKGQRILSNLMQAIEGSQVFVVVFSKNYASSTWCLRELEKILDFAKVSGKHVLPVFYDVDPSEVRKQTGDYEKAMAKHEERFKEDTEKMEEVKRWRGALTHIADLSGWDMRNK</sequence>
<dbReference type="Proteomes" id="UP001603857">
    <property type="component" value="Unassembled WGS sequence"/>
</dbReference>
<dbReference type="EMBL" id="JBGMDY010000007">
    <property type="protein sequence ID" value="KAL2328005.1"/>
    <property type="molecule type" value="Genomic_DNA"/>
</dbReference>
<protein>
    <recommendedName>
        <fullName evidence="1">ADP-ribosyl cyclase/cyclic ADP-ribose hydrolase</fullName>
        <ecNumber evidence="1">3.2.2.6</ecNumber>
    </recommendedName>
</protein>
<dbReference type="Pfam" id="PF01582">
    <property type="entry name" value="TIR"/>
    <property type="match status" value="1"/>
</dbReference>
<evidence type="ECO:0000259" key="5">
    <source>
        <dbReference type="PROSITE" id="PS50104"/>
    </source>
</evidence>
<evidence type="ECO:0000256" key="4">
    <source>
        <dbReference type="ARBA" id="ARBA00047304"/>
    </source>
</evidence>
<dbReference type="FunFam" id="3.40.50.10140:FF:000007">
    <property type="entry name" value="Disease resistance protein (TIR-NBS-LRR class)"/>
    <property type="match status" value="1"/>
</dbReference>